<name>E0US79_SULAO</name>
<dbReference type="KEGG" id="sua:Saut_2130"/>
<organism evidence="2 3">
    <name type="scientific">Sulfurimonas autotrophica (strain ATCC BAA-671 / DSM 16294 / JCM 11897 / OK10)</name>
    <dbReference type="NCBI Taxonomy" id="563040"/>
    <lineage>
        <taxon>Bacteria</taxon>
        <taxon>Pseudomonadati</taxon>
        <taxon>Campylobacterota</taxon>
        <taxon>Epsilonproteobacteria</taxon>
        <taxon>Campylobacterales</taxon>
        <taxon>Sulfurimonadaceae</taxon>
        <taxon>Sulfurimonas</taxon>
    </lineage>
</organism>
<dbReference type="AlphaFoldDB" id="E0US79"/>
<proteinExistence type="predicted"/>
<feature type="signal peptide" evidence="1">
    <location>
        <begin position="1"/>
        <end position="27"/>
    </location>
</feature>
<dbReference type="STRING" id="563040.Saut_2130"/>
<sequence length="330" mass="37687">MIKRLIKTTLVLSIAATAMFGAPAAYFNVVNGDQEDKYEKEFLPPLEDATGFSLSDPHEKINDAYEKRYGNPQDPDYDKAWITNLDNLGFFSISNDKALHDILLKSPQAAGFQPFNLLIYKKKSEDKTYIGHIAPETMLDITGVKDADSRKAYIDMFKPLDAYVTKEFGGKILDTTFSGKLPAKPMMTFEFEVDRSGDVVEWAEAFQEEFEGAFEAKHYIIAGFKNFKETYEEDLEMPFEKYDQFFVYGLCHFTFSYNVFNKGRPDAGIFAPCAMYFYIEKGSNKMMVGMPRLSVWSAVMEFKDPAKIKWTKTIDDEIISIMKKLGGKEL</sequence>
<protein>
    <recommendedName>
        <fullName evidence="4">DUF302 domain-containing protein</fullName>
    </recommendedName>
</protein>
<keyword evidence="1" id="KW-0732">Signal</keyword>
<evidence type="ECO:0000256" key="1">
    <source>
        <dbReference type="SAM" id="SignalP"/>
    </source>
</evidence>
<dbReference type="SUPFAM" id="SSF103247">
    <property type="entry name" value="TT1751-like"/>
    <property type="match status" value="2"/>
</dbReference>
<evidence type="ECO:0008006" key="4">
    <source>
        <dbReference type="Google" id="ProtNLM"/>
    </source>
</evidence>
<reference evidence="3" key="1">
    <citation type="journal article" date="2010" name="Stand. Genomic Sci.">
        <title>Complete genome sequence of Sulfurimonas autotrophica type strain (OK10).</title>
        <authorList>
            <person name="Sikorski J."/>
            <person name="Munk C."/>
            <person name="Lapidus A."/>
            <person name="Djao O."/>
            <person name="Lucas S."/>
            <person name="Glavina Del Rio T."/>
            <person name="Nolan M."/>
            <person name="Tice H."/>
            <person name="Han C."/>
            <person name="Cheng J."/>
            <person name="Tapia R."/>
            <person name="Goodwin L."/>
            <person name="Pitluck S."/>
            <person name="Liolios K."/>
            <person name="Ivanova N."/>
            <person name="Mavromatis K."/>
            <person name="Mikhailova N."/>
            <person name="Pati A."/>
            <person name="Sims D."/>
            <person name="Meincke L."/>
            <person name="Brettin T."/>
            <person name="Detter J."/>
            <person name="Chen A."/>
            <person name="Palaniappan K."/>
            <person name="Land M."/>
            <person name="Hauser L."/>
            <person name="Chang Y."/>
            <person name="Jeffries C."/>
            <person name="Rohde M."/>
            <person name="Lang E."/>
            <person name="Spring S."/>
            <person name="Goker M."/>
            <person name="Woyke T."/>
            <person name="Bristow J."/>
            <person name="Eisen J."/>
            <person name="Markowitz V."/>
            <person name="Hugenholtz P."/>
            <person name="Kyrpides N."/>
            <person name="Klenk H."/>
        </authorList>
    </citation>
    <scope>NUCLEOTIDE SEQUENCE [LARGE SCALE GENOMIC DNA]</scope>
    <source>
        <strain evidence="3">ATCC BAA-671 / DSM 16294 / JCM 11897 / OK10</strain>
    </source>
</reference>
<dbReference type="Proteomes" id="UP000007803">
    <property type="component" value="Chromosome"/>
</dbReference>
<dbReference type="RefSeq" id="WP_013327925.1">
    <property type="nucleotide sequence ID" value="NC_014506.1"/>
</dbReference>
<dbReference type="OrthoDB" id="5333014at2"/>
<dbReference type="eggNOG" id="COG3439">
    <property type="taxonomic scope" value="Bacteria"/>
</dbReference>
<dbReference type="HOGENOM" id="CLU_077421_0_0_7"/>
<evidence type="ECO:0000313" key="3">
    <source>
        <dbReference type="Proteomes" id="UP000007803"/>
    </source>
</evidence>
<evidence type="ECO:0000313" key="2">
    <source>
        <dbReference type="EMBL" id="ADN10172.1"/>
    </source>
</evidence>
<dbReference type="EMBL" id="CP002205">
    <property type="protein sequence ID" value="ADN10172.1"/>
    <property type="molecule type" value="Genomic_DNA"/>
</dbReference>
<dbReference type="InterPro" id="IPR035923">
    <property type="entry name" value="TT1751-like_sf"/>
</dbReference>
<gene>
    <name evidence="2" type="ordered locus">Saut_2130</name>
</gene>
<feature type="chain" id="PRO_5003141483" description="DUF302 domain-containing protein" evidence="1">
    <location>
        <begin position="28"/>
        <end position="330"/>
    </location>
</feature>
<dbReference type="Gene3D" id="3.30.310.70">
    <property type="entry name" value="TT1751-like domain"/>
    <property type="match status" value="1"/>
</dbReference>
<accession>E0US79</accession>
<keyword evidence="3" id="KW-1185">Reference proteome</keyword>